<keyword evidence="5 10" id="KW-0548">Nucleotidyltransferase</keyword>
<evidence type="ECO:0000256" key="5">
    <source>
        <dbReference type="ARBA" id="ARBA00022695"/>
    </source>
</evidence>
<comment type="pathway">
    <text evidence="2 10">Cofactor biosynthesis; NAD(+) biosynthesis; deamido-NAD(+) from nicotinate D-ribonucleotide: step 1/1.</text>
</comment>
<evidence type="ECO:0000259" key="11">
    <source>
        <dbReference type="Pfam" id="PF01467"/>
    </source>
</evidence>
<protein>
    <recommendedName>
        <fullName evidence="10">Probable nicotinate-nucleotide adenylyltransferase</fullName>
        <ecNumber evidence="10">2.7.7.18</ecNumber>
    </recommendedName>
    <alternativeName>
        <fullName evidence="10">Deamido-NAD(+) diphosphorylase</fullName>
    </alternativeName>
    <alternativeName>
        <fullName evidence="10">Deamido-NAD(+) pyrophosphorylase</fullName>
    </alternativeName>
    <alternativeName>
        <fullName evidence="10">Nicotinate mononucleotide adenylyltransferase</fullName>
        <shortName evidence="10">NaMN adenylyltransferase</shortName>
    </alternativeName>
</protein>
<keyword evidence="8 10" id="KW-0520">NAD</keyword>
<dbReference type="UniPathway" id="UPA00253">
    <property type="reaction ID" value="UER00332"/>
</dbReference>
<evidence type="ECO:0000256" key="9">
    <source>
        <dbReference type="ARBA" id="ARBA00048721"/>
    </source>
</evidence>
<evidence type="ECO:0000256" key="8">
    <source>
        <dbReference type="ARBA" id="ARBA00023027"/>
    </source>
</evidence>
<evidence type="ECO:0000313" key="13">
    <source>
        <dbReference type="Proteomes" id="UP000242246"/>
    </source>
</evidence>
<dbReference type="CDD" id="cd02165">
    <property type="entry name" value="NMNAT"/>
    <property type="match status" value="1"/>
</dbReference>
<dbReference type="InterPro" id="IPR004821">
    <property type="entry name" value="Cyt_trans-like"/>
</dbReference>
<evidence type="ECO:0000313" key="12">
    <source>
        <dbReference type="EMBL" id="PCS08269.1"/>
    </source>
</evidence>
<reference evidence="12 13" key="1">
    <citation type="submission" date="2014-12" db="EMBL/GenBank/DDBJ databases">
        <title>Draft genome sequences of 10 type strains of Lactococcus.</title>
        <authorList>
            <person name="Sun Z."/>
            <person name="Zhong Z."/>
            <person name="Liu W."/>
            <person name="Zhang W."/>
            <person name="Zhang H."/>
        </authorList>
    </citation>
    <scope>NUCLEOTIDE SEQUENCE [LARGE SCALE GENOMIC DNA]</scope>
    <source>
        <strain evidence="12 13">DSM 20686</strain>
    </source>
</reference>
<evidence type="ECO:0000256" key="4">
    <source>
        <dbReference type="ARBA" id="ARBA00022679"/>
    </source>
</evidence>
<dbReference type="GO" id="GO:0004515">
    <property type="term" value="F:nicotinate-nucleotide adenylyltransferase activity"/>
    <property type="evidence" value="ECO:0007669"/>
    <property type="project" value="UniProtKB-UniRule"/>
</dbReference>
<dbReference type="PANTHER" id="PTHR39321">
    <property type="entry name" value="NICOTINATE-NUCLEOTIDE ADENYLYLTRANSFERASE-RELATED"/>
    <property type="match status" value="1"/>
</dbReference>
<dbReference type="GO" id="GO:0009435">
    <property type="term" value="P:NAD+ biosynthetic process"/>
    <property type="evidence" value="ECO:0007669"/>
    <property type="project" value="UniProtKB-UniRule"/>
</dbReference>
<evidence type="ECO:0000256" key="1">
    <source>
        <dbReference type="ARBA" id="ARBA00002324"/>
    </source>
</evidence>
<dbReference type="EMBL" id="JXJX01000001">
    <property type="protein sequence ID" value="PCS08269.1"/>
    <property type="molecule type" value="Genomic_DNA"/>
</dbReference>
<keyword evidence="4 10" id="KW-0808">Transferase</keyword>
<dbReference type="Proteomes" id="UP000242246">
    <property type="component" value="Unassembled WGS sequence"/>
</dbReference>
<dbReference type="Pfam" id="PF01467">
    <property type="entry name" value="CTP_transf_like"/>
    <property type="match status" value="1"/>
</dbReference>
<evidence type="ECO:0000256" key="3">
    <source>
        <dbReference type="ARBA" id="ARBA00022642"/>
    </source>
</evidence>
<organism evidence="12 13">
    <name type="scientific">Pseudolactococcus plantarum</name>
    <dbReference type="NCBI Taxonomy" id="1365"/>
    <lineage>
        <taxon>Bacteria</taxon>
        <taxon>Bacillati</taxon>
        <taxon>Bacillota</taxon>
        <taxon>Bacilli</taxon>
        <taxon>Lactobacillales</taxon>
        <taxon>Streptococcaceae</taxon>
        <taxon>Pseudolactococcus</taxon>
    </lineage>
</organism>
<dbReference type="STRING" id="1348632.GCA_001591745_00130"/>
<comment type="similarity">
    <text evidence="10">Belongs to the NadD family.</text>
</comment>
<keyword evidence="7 10" id="KW-0067">ATP-binding</keyword>
<feature type="domain" description="Cytidyltransferase-like" evidence="11">
    <location>
        <begin position="27"/>
        <end position="172"/>
    </location>
</feature>
<dbReference type="HAMAP" id="MF_00244">
    <property type="entry name" value="NaMN_adenylyltr"/>
    <property type="match status" value="1"/>
</dbReference>
<comment type="caution">
    <text evidence="12">The sequence shown here is derived from an EMBL/GenBank/DDBJ whole genome shotgun (WGS) entry which is preliminary data.</text>
</comment>
<sequence length="200" mass="22689">MGIELLTPYTKVELDSQQTKKRKQIGLFLGKFAPIHVAHLVIADQVRRELNLERVLFMPEFDDKKGTIISLLSRALKGYDGFGIDRSRLNNRAQTLIETMRELTENHQDTDFYFIMGSDMVGYLSQHEDAVALAELVQLVGVQRPGFRTGTSLPILWVDVPQIAISSTGLREMMHQGITPQFLIPDAVLEFIKERSLYGL</sequence>
<proteinExistence type="inferred from homology"/>
<comment type="catalytic activity">
    <reaction evidence="9 10">
        <text>nicotinate beta-D-ribonucleotide + ATP + H(+) = deamido-NAD(+) + diphosphate</text>
        <dbReference type="Rhea" id="RHEA:22860"/>
        <dbReference type="ChEBI" id="CHEBI:15378"/>
        <dbReference type="ChEBI" id="CHEBI:30616"/>
        <dbReference type="ChEBI" id="CHEBI:33019"/>
        <dbReference type="ChEBI" id="CHEBI:57502"/>
        <dbReference type="ChEBI" id="CHEBI:58437"/>
        <dbReference type="EC" id="2.7.7.18"/>
    </reaction>
</comment>
<dbReference type="RefSeq" id="WP_068159801.1">
    <property type="nucleotide sequence ID" value="NZ_JXJX01000001.1"/>
</dbReference>
<dbReference type="SUPFAM" id="SSF52374">
    <property type="entry name" value="Nucleotidylyl transferase"/>
    <property type="match status" value="1"/>
</dbReference>
<keyword evidence="6 10" id="KW-0547">Nucleotide-binding</keyword>
<accession>A0A2A5S445</accession>
<dbReference type="InterPro" id="IPR014729">
    <property type="entry name" value="Rossmann-like_a/b/a_fold"/>
</dbReference>
<comment type="function">
    <text evidence="1 10">Catalyzes the reversible adenylation of nicotinate mononucleotide (NaMN) to nicotinic acid adenine dinucleotide (NaAD).</text>
</comment>
<dbReference type="OrthoDB" id="5295945at2"/>
<name>A0A2A5S445_9LACT</name>
<dbReference type="GO" id="GO:0005524">
    <property type="term" value="F:ATP binding"/>
    <property type="evidence" value="ECO:0007669"/>
    <property type="project" value="UniProtKB-KW"/>
</dbReference>
<dbReference type="InterPro" id="IPR005248">
    <property type="entry name" value="NadD/NMNAT"/>
</dbReference>
<evidence type="ECO:0000256" key="7">
    <source>
        <dbReference type="ARBA" id="ARBA00022840"/>
    </source>
</evidence>
<dbReference type="EC" id="2.7.7.18" evidence="10"/>
<dbReference type="PANTHER" id="PTHR39321:SF3">
    <property type="entry name" value="PHOSPHOPANTETHEINE ADENYLYLTRANSFERASE"/>
    <property type="match status" value="1"/>
</dbReference>
<keyword evidence="13" id="KW-1185">Reference proteome</keyword>
<dbReference type="AlphaFoldDB" id="A0A2A5S445"/>
<keyword evidence="3 10" id="KW-0662">Pyridine nucleotide biosynthesis</keyword>
<evidence type="ECO:0000256" key="10">
    <source>
        <dbReference type="HAMAP-Rule" id="MF_00244"/>
    </source>
</evidence>
<gene>
    <name evidence="10" type="primary">nadD</name>
    <name evidence="12" type="ORF">RU87_GL000092</name>
</gene>
<evidence type="ECO:0000256" key="2">
    <source>
        <dbReference type="ARBA" id="ARBA00005019"/>
    </source>
</evidence>
<dbReference type="Gene3D" id="3.40.50.620">
    <property type="entry name" value="HUPs"/>
    <property type="match status" value="1"/>
</dbReference>
<evidence type="ECO:0000256" key="6">
    <source>
        <dbReference type="ARBA" id="ARBA00022741"/>
    </source>
</evidence>